<keyword evidence="1" id="KW-0472">Membrane</keyword>
<sequence>MSNELKDPKLTDTQIALFALPTLIVITIALLILLNKKIRRSPGAYISLTLAIIHLYHHYTLARLQNKQ</sequence>
<feature type="transmembrane region" description="Helical" evidence="1">
    <location>
        <begin position="15"/>
        <end position="35"/>
    </location>
</feature>
<dbReference type="EMBL" id="MK522038">
    <property type="protein sequence ID" value="QOR60355.1"/>
    <property type="molecule type" value="Genomic_DNA"/>
</dbReference>
<keyword evidence="1" id="KW-1133">Transmembrane helix</keyword>
<proteinExistence type="predicted"/>
<protein>
    <submittedName>
        <fullName evidence="2">Uncharacterized protein</fullName>
    </submittedName>
</protein>
<evidence type="ECO:0000313" key="2">
    <source>
        <dbReference type="EMBL" id="QOR60355.1"/>
    </source>
</evidence>
<name>A0A7S6NZ05_9PHYC</name>
<reference evidence="2" key="1">
    <citation type="submission" date="2019-02" db="EMBL/GenBank/DDBJ databases">
        <authorList>
            <person name="Bachy C."/>
            <person name="Yung C.-M."/>
            <person name="Roux S."/>
            <person name="Sullivan M.B."/>
            <person name="Worden A.Z."/>
        </authorList>
    </citation>
    <scope>NUCLEOTIDE SEQUENCE</scope>
    <source>
        <strain evidence="2">BII-V2</strain>
    </source>
</reference>
<organism evidence="2">
    <name type="scientific">Bathycoccus sp. RCC716 virus 2</name>
    <dbReference type="NCBI Taxonomy" id="2530039"/>
    <lineage>
        <taxon>Viruses</taxon>
        <taxon>Varidnaviria</taxon>
        <taxon>Bamfordvirae</taxon>
        <taxon>Nucleocytoviricota</taxon>
        <taxon>Megaviricetes</taxon>
        <taxon>Algavirales</taxon>
        <taxon>Phycodnaviridae</taxon>
        <taxon>Prasinovirus</taxon>
    </lineage>
</organism>
<evidence type="ECO:0000256" key="1">
    <source>
        <dbReference type="SAM" id="Phobius"/>
    </source>
</evidence>
<accession>A0A7S6NZ05</accession>
<feature type="transmembrane region" description="Helical" evidence="1">
    <location>
        <begin position="42"/>
        <end position="59"/>
    </location>
</feature>
<keyword evidence="1" id="KW-0812">Transmembrane</keyword>